<feature type="compositionally biased region" description="Polar residues" evidence="1">
    <location>
        <begin position="42"/>
        <end position="57"/>
    </location>
</feature>
<gene>
    <name evidence="3" type="ORF">EST38_g13201</name>
</gene>
<protein>
    <recommendedName>
        <fullName evidence="2">DUF6532 domain-containing protein</fullName>
    </recommendedName>
</protein>
<feature type="compositionally biased region" description="Basic residues" evidence="1">
    <location>
        <begin position="149"/>
        <end position="162"/>
    </location>
</feature>
<keyword evidence="4" id="KW-1185">Reference proteome</keyword>
<dbReference type="Pfam" id="PF20149">
    <property type="entry name" value="DUF6532"/>
    <property type="match status" value="1"/>
</dbReference>
<feature type="compositionally biased region" description="Polar residues" evidence="1">
    <location>
        <begin position="339"/>
        <end position="349"/>
    </location>
</feature>
<accession>A0A4Q2D0I2</accession>
<feature type="region of interest" description="Disordered" evidence="1">
    <location>
        <begin position="339"/>
        <end position="358"/>
    </location>
</feature>
<dbReference type="Proteomes" id="UP000290288">
    <property type="component" value="Unassembled WGS sequence"/>
</dbReference>
<feature type="domain" description="DUF6532" evidence="2">
    <location>
        <begin position="220"/>
        <end position="410"/>
    </location>
</feature>
<feature type="region of interest" description="Disordered" evidence="1">
    <location>
        <begin position="1"/>
        <end position="127"/>
    </location>
</feature>
<dbReference type="EMBL" id="SDEE01001169">
    <property type="protein sequence ID" value="RXW12653.1"/>
    <property type="molecule type" value="Genomic_DNA"/>
</dbReference>
<dbReference type="STRING" id="2316362.A0A4Q2D0I2"/>
<evidence type="ECO:0000313" key="4">
    <source>
        <dbReference type="Proteomes" id="UP000290288"/>
    </source>
</evidence>
<proteinExistence type="predicted"/>
<evidence type="ECO:0000259" key="2">
    <source>
        <dbReference type="Pfam" id="PF20149"/>
    </source>
</evidence>
<reference evidence="3 4" key="1">
    <citation type="submission" date="2019-01" db="EMBL/GenBank/DDBJ databases">
        <title>Draft genome sequence of Psathyrella aberdarensis IHI B618.</title>
        <authorList>
            <person name="Buettner E."/>
            <person name="Kellner H."/>
        </authorList>
    </citation>
    <scope>NUCLEOTIDE SEQUENCE [LARGE SCALE GENOMIC DNA]</scope>
    <source>
        <strain evidence="3 4">IHI B618</strain>
    </source>
</reference>
<feature type="compositionally biased region" description="Acidic residues" evidence="1">
    <location>
        <begin position="90"/>
        <end position="102"/>
    </location>
</feature>
<dbReference type="InterPro" id="IPR045341">
    <property type="entry name" value="DUF6532"/>
</dbReference>
<dbReference type="OrthoDB" id="3225557at2759"/>
<evidence type="ECO:0000256" key="1">
    <source>
        <dbReference type="SAM" id="MobiDB-lite"/>
    </source>
</evidence>
<dbReference type="AlphaFoldDB" id="A0A4Q2D0I2"/>
<feature type="region of interest" description="Disordered" evidence="1">
    <location>
        <begin position="147"/>
        <end position="166"/>
    </location>
</feature>
<evidence type="ECO:0000313" key="3">
    <source>
        <dbReference type="EMBL" id="RXW12653.1"/>
    </source>
</evidence>
<organism evidence="3 4">
    <name type="scientific">Candolleomyces aberdarensis</name>
    <dbReference type="NCBI Taxonomy" id="2316362"/>
    <lineage>
        <taxon>Eukaryota</taxon>
        <taxon>Fungi</taxon>
        <taxon>Dikarya</taxon>
        <taxon>Basidiomycota</taxon>
        <taxon>Agaricomycotina</taxon>
        <taxon>Agaricomycetes</taxon>
        <taxon>Agaricomycetidae</taxon>
        <taxon>Agaricales</taxon>
        <taxon>Agaricineae</taxon>
        <taxon>Psathyrellaceae</taxon>
        <taxon>Candolleomyces</taxon>
    </lineage>
</organism>
<name>A0A4Q2D0I2_9AGAR</name>
<sequence length="463" mass="52622">MTKSQKNGRAVPPAKRVGRPPETIKVSIQKHSGPSVADQHPPRSSINKAHETLTQNGGHRGLGTHKKSHHRASDAQPDNEFEGDDKRDELEDEDLLEDDAADYEGVNLLDQNERPSWPAGDASATGNSRAKLAYVEGSGDDIDVDRQQAARKQKSKQTKQQHQKQAAETLLWVESDQQDSDQDLDVDQNPIADKVNPCIWFAQNVLFEQTHQKPQCELVQHFRSDAKYGTSLGTLVKPRFSKYRITIWEAAQTAARIFYGLDATHPEQMQKKITDLLRHDTFVYNIDSTTIRPLYFAELILKQSYLHQGRVLSNEPYRHPAVIKLIQWFFEDRKSLGQQNPKKFTSSFSEEADPERSREKEIPIPMLAFATTMLRVELKLWDRGTRLSIKFDADAYSTVYNHHVDVLNQLREKSLTKFHWLVAYLYDMGIKVTKSTIQGGEGANSKLGILDLDGMANYGFLLL</sequence>
<comment type="caution">
    <text evidence="3">The sequence shown here is derived from an EMBL/GenBank/DDBJ whole genome shotgun (WGS) entry which is preliminary data.</text>
</comment>